<evidence type="ECO:0000313" key="10">
    <source>
        <dbReference type="Proteomes" id="UP000603904"/>
    </source>
</evidence>
<feature type="transmembrane region" description="Helical" evidence="8">
    <location>
        <begin position="172"/>
        <end position="192"/>
    </location>
</feature>
<proteinExistence type="inferred from homology"/>
<dbReference type="InterPro" id="IPR052017">
    <property type="entry name" value="TSUP"/>
</dbReference>
<evidence type="ECO:0000256" key="4">
    <source>
        <dbReference type="ARBA" id="ARBA00022475"/>
    </source>
</evidence>
<feature type="transmembrane region" description="Helical" evidence="8">
    <location>
        <begin position="199"/>
        <end position="218"/>
    </location>
</feature>
<evidence type="ECO:0000256" key="7">
    <source>
        <dbReference type="ARBA" id="ARBA00023136"/>
    </source>
</evidence>
<evidence type="ECO:0000256" key="1">
    <source>
        <dbReference type="ARBA" id="ARBA00004651"/>
    </source>
</evidence>
<evidence type="ECO:0000256" key="6">
    <source>
        <dbReference type="ARBA" id="ARBA00022989"/>
    </source>
</evidence>
<keyword evidence="3" id="KW-0813">Transport</keyword>
<evidence type="ECO:0000313" key="9">
    <source>
        <dbReference type="EMBL" id="GIH40068.1"/>
    </source>
</evidence>
<feature type="transmembrane region" description="Helical" evidence="8">
    <location>
        <begin position="135"/>
        <end position="160"/>
    </location>
</feature>
<evidence type="ECO:0000256" key="8">
    <source>
        <dbReference type="RuleBase" id="RU363041"/>
    </source>
</evidence>
<accession>A0ABQ4FZB7</accession>
<keyword evidence="10" id="KW-1185">Reference proteome</keyword>
<dbReference type="EMBL" id="BOOC01000011">
    <property type="protein sequence ID" value="GIH40068.1"/>
    <property type="molecule type" value="Genomic_DNA"/>
</dbReference>
<keyword evidence="4 8" id="KW-1003">Cell membrane</keyword>
<dbReference type="PANTHER" id="PTHR30269">
    <property type="entry name" value="TRANSMEMBRANE PROTEIN YFCA"/>
    <property type="match status" value="1"/>
</dbReference>
<feature type="transmembrane region" description="Helical" evidence="8">
    <location>
        <begin position="41"/>
        <end position="60"/>
    </location>
</feature>
<keyword evidence="7 8" id="KW-0472">Membrane</keyword>
<organism evidence="9 10">
    <name type="scientific">Microbispora corallina</name>
    <dbReference type="NCBI Taxonomy" id="83302"/>
    <lineage>
        <taxon>Bacteria</taxon>
        <taxon>Bacillati</taxon>
        <taxon>Actinomycetota</taxon>
        <taxon>Actinomycetes</taxon>
        <taxon>Streptosporangiales</taxon>
        <taxon>Streptosporangiaceae</taxon>
        <taxon>Microbispora</taxon>
    </lineage>
</organism>
<gene>
    <name evidence="9" type="ORF">Mco01_30680</name>
</gene>
<keyword evidence="5 8" id="KW-0812">Transmembrane</keyword>
<dbReference type="Proteomes" id="UP000603904">
    <property type="component" value="Unassembled WGS sequence"/>
</dbReference>
<dbReference type="Pfam" id="PF01925">
    <property type="entry name" value="TauE"/>
    <property type="match status" value="1"/>
</dbReference>
<feature type="transmembrane region" description="Helical" evidence="8">
    <location>
        <begin position="72"/>
        <end position="92"/>
    </location>
</feature>
<reference evidence="9 10" key="1">
    <citation type="submission" date="2021-01" db="EMBL/GenBank/DDBJ databases">
        <title>Whole genome shotgun sequence of Microbispora corallina NBRC 16416.</title>
        <authorList>
            <person name="Komaki H."/>
            <person name="Tamura T."/>
        </authorList>
    </citation>
    <scope>NUCLEOTIDE SEQUENCE [LARGE SCALE GENOMIC DNA]</scope>
    <source>
        <strain evidence="9 10">NBRC 16416</strain>
    </source>
</reference>
<dbReference type="PANTHER" id="PTHR30269:SF0">
    <property type="entry name" value="MEMBRANE TRANSPORTER PROTEIN YFCA-RELATED"/>
    <property type="match status" value="1"/>
</dbReference>
<name>A0ABQ4FZB7_9ACTN</name>
<dbReference type="InterPro" id="IPR002781">
    <property type="entry name" value="TM_pro_TauE-like"/>
</dbReference>
<sequence>MVGELLGLVVVGVVAGVVSTVVSLASVVSYPALLAFGLPPLSANVTNTVALLFTGMGAAAGSRPELAGQTRLVGRLGLVTALGGAAGAALLLATPPHTFETVAPWLIGGASLLLLRPPRPGHVGLGGPDGRALRAALFCVAVYVGYFGAAGGILMFAVLATALDQAPARVNAVKNMVSALANGVAALGFALFGPVRWSAALPLAAGFLVGGWLGPGVARRLPGQSLRIVAAVCGLAVAVKLGVDAYRGG</sequence>
<comment type="subcellular location">
    <subcellularLocation>
        <location evidence="1 8">Cell membrane</location>
        <topology evidence="1 8">Multi-pass membrane protein</topology>
    </subcellularLocation>
</comment>
<evidence type="ECO:0000256" key="2">
    <source>
        <dbReference type="ARBA" id="ARBA00009142"/>
    </source>
</evidence>
<evidence type="ECO:0000256" key="5">
    <source>
        <dbReference type="ARBA" id="ARBA00022692"/>
    </source>
</evidence>
<evidence type="ECO:0000256" key="3">
    <source>
        <dbReference type="ARBA" id="ARBA00022448"/>
    </source>
</evidence>
<comment type="caution">
    <text evidence="9">The sequence shown here is derived from an EMBL/GenBank/DDBJ whole genome shotgun (WGS) entry which is preliminary data.</text>
</comment>
<keyword evidence="6 8" id="KW-1133">Transmembrane helix</keyword>
<comment type="similarity">
    <text evidence="2 8">Belongs to the 4-toluene sulfonate uptake permease (TSUP) (TC 2.A.102) family.</text>
</comment>
<protein>
    <recommendedName>
        <fullName evidence="8">Probable membrane transporter protein</fullName>
    </recommendedName>
</protein>